<organism evidence="1 2">
    <name type="scientific">Portunus trituberculatus</name>
    <name type="common">Swimming crab</name>
    <name type="synonym">Neptunus trituberculatus</name>
    <dbReference type="NCBI Taxonomy" id="210409"/>
    <lineage>
        <taxon>Eukaryota</taxon>
        <taxon>Metazoa</taxon>
        <taxon>Ecdysozoa</taxon>
        <taxon>Arthropoda</taxon>
        <taxon>Crustacea</taxon>
        <taxon>Multicrustacea</taxon>
        <taxon>Malacostraca</taxon>
        <taxon>Eumalacostraca</taxon>
        <taxon>Eucarida</taxon>
        <taxon>Decapoda</taxon>
        <taxon>Pleocyemata</taxon>
        <taxon>Brachyura</taxon>
        <taxon>Eubrachyura</taxon>
        <taxon>Portunoidea</taxon>
        <taxon>Portunidae</taxon>
        <taxon>Portuninae</taxon>
        <taxon>Portunus</taxon>
    </lineage>
</organism>
<evidence type="ECO:0000313" key="2">
    <source>
        <dbReference type="Proteomes" id="UP000324222"/>
    </source>
</evidence>
<proteinExistence type="predicted"/>
<name>A0A5B7J218_PORTR</name>
<dbReference type="Proteomes" id="UP000324222">
    <property type="component" value="Unassembled WGS sequence"/>
</dbReference>
<comment type="caution">
    <text evidence="1">The sequence shown here is derived from an EMBL/GenBank/DDBJ whole genome shotgun (WGS) entry which is preliminary data.</text>
</comment>
<gene>
    <name evidence="1" type="ORF">E2C01_083535</name>
</gene>
<dbReference type="AlphaFoldDB" id="A0A5B7J218"/>
<reference evidence="1 2" key="1">
    <citation type="submission" date="2019-05" db="EMBL/GenBank/DDBJ databases">
        <title>Another draft genome of Portunus trituberculatus and its Hox gene families provides insights of decapod evolution.</title>
        <authorList>
            <person name="Jeong J.-H."/>
            <person name="Song I."/>
            <person name="Kim S."/>
            <person name="Choi T."/>
            <person name="Kim D."/>
            <person name="Ryu S."/>
            <person name="Kim W."/>
        </authorList>
    </citation>
    <scope>NUCLEOTIDE SEQUENCE [LARGE SCALE GENOMIC DNA]</scope>
    <source>
        <tissue evidence="1">Muscle</tissue>
    </source>
</reference>
<keyword evidence="2" id="KW-1185">Reference proteome</keyword>
<protein>
    <submittedName>
        <fullName evidence="1">Uncharacterized protein</fullName>
    </submittedName>
</protein>
<dbReference type="EMBL" id="VSRR010078348">
    <property type="protein sequence ID" value="MPC88619.1"/>
    <property type="molecule type" value="Genomic_DNA"/>
</dbReference>
<accession>A0A5B7J218</accession>
<evidence type="ECO:0000313" key="1">
    <source>
        <dbReference type="EMBL" id="MPC88619.1"/>
    </source>
</evidence>
<sequence>MYHHHHTEHTYKSIDSLVKVKASPHSRHHKRSPYNYPHSDYNFMTSILPSTDEHPSPSTSFSINILSINILPINILPINLFPSTSSHQPLLINILSINPSHQSFPSTSSYQHPFHQHPSQY</sequence>